<dbReference type="CDD" id="cd02151">
    <property type="entry name" value="nitroreductase"/>
    <property type="match status" value="1"/>
</dbReference>
<dbReference type="AlphaFoldDB" id="A0A7X3MH75"/>
<dbReference type="PANTHER" id="PTHR43673">
    <property type="entry name" value="NAD(P)H NITROREDUCTASE YDGI-RELATED"/>
    <property type="match status" value="1"/>
</dbReference>
<dbReference type="SUPFAM" id="SSF55469">
    <property type="entry name" value="FMN-dependent nitroreductase-like"/>
    <property type="match status" value="1"/>
</dbReference>
<comment type="caution">
    <text evidence="7">The sequence shown here is derived from an EMBL/GenBank/DDBJ whole genome shotgun (WGS) entry which is preliminary data.</text>
</comment>
<gene>
    <name evidence="7" type="ORF">GN277_13430</name>
</gene>
<protein>
    <submittedName>
        <fullName evidence="7">Nitroreductase</fullName>
    </submittedName>
</protein>
<proteinExistence type="inferred from homology"/>
<keyword evidence="5" id="KW-0560">Oxidoreductase</keyword>
<sequence>MDLLEVMRNRRSVRTYTGEAVPEDKVDQILKAGLLSASGKNLKPWEFIVVRDKEVLAKLTKSRAAGAAMIEHADCAIVVIGDTEKSDVWTEDCSAAMTNMHLMADCLGVGSCWVQGRLREASDGRMTEVFIRDLLGIPDKYGVEAILSLGMTNDHPAAYSLDELPMEKVHRERF</sequence>
<feature type="domain" description="Nitroreductase" evidence="6">
    <location>
        <begin position="66"/>
        <end position="150"/>
    </location>
</feature>
<evidence type="ECO:0000313" key="8">
    <source>
        <dbReference type="Proteomes" id="UP000460412"/>
    </source>
</evidence>
<dbReference type="RefSeq" id="WP_159751496.1">
    <property type="nucleotide sequence ID" value="NZ_CASSPE010000194.1"/>
</dbReference>
<comment type="similarity">
    <text evidence="2">Belongs to the nitroreductase family.</text>
</comment>
<name>A0A7X3MH75_9FIRM</name>
<organism evidence="7 8">
    <name type="scientific">Sporofaciens musculi</name>
    <dbReference type="NCBI Taxonomy" id="2681861"/>
    <lineage>
        <taxon>Bacteria</taxon>
        <taxon>Bacillati</taxon>
        <taxon>Bacillota</taxon>
        <taxon>Clostridia</taxon>
        <taxon>Lachnospirales</taxon>
        <taxon>Lachnospiraceae</taxon>
        <taxon>Sporofaciens</taxon>
    </lineage>
</organism>
<dbReference type="Proteomes" id="UP000460412">
    <property type="component" value="Unassembled WGS sequence"/>
</dbReference>
<feature type="domain" description="Nitroreductase" evidence="6">
    <location>
        <begin position="8"/>
        <end position="62"/>
    </location>
</feature>
<dbReference type="InterPro" id="IPR000415">
    <property type="entry name" value="Nitroreductase-like"/>
</dbReference>
<evidence type="ECO:0000313" key="7">
    <source>
        <dbReference type="EMBL" id="MXP76356.1"/>
    </source>
</evidence>
<dbReference type="InterPro" id="IPR029479">
    <property type="entry name" value="Nitroreductase"/>
</dbReference>
<reference evidence="7 8" key="1">
    <citation type="submission" date="2019-12" db="EMBL/GenBank/DDBJ databases">
        <title>Sporaefaciens musculi gen. nov., sp. nov., a novel bacterium isolated from the caecum of an obese mouse.</title>
        <authorList>
            <person name="Rasmussen T.S."/>
            <person name="Streidl T."/>
            <person name="Hitch T.C.A."/>
            <person name="Wortmann E."/>
            <person name="Deptula P."/>
            <person name="Hansen M."/>
            <person name="Nielsen D.S."/>
            <person name="Clavel T."/>
            <person name="Vogensen F.K."/>
        </authorList>
    </citation>
    <scope>NUCLEOTIDE SEQUENCE [LARGE SCALE GENOMIC DNA]</scope>
    <source>
        <strain evidence="7 8">WCA-9-b2</strain>
    </source>
</reference>
<evidence type="ECO:0000256" key="2">
    <source>
        <dbReference type="ARBA" id="ARBA00007118"/>
    </source>
</evidence>
<evidence type="ECO:0000256" key="3">
    <source>
        <dbReference type="ARBA" id="ARBA00022630"/>
    </source>
</evidence>
<evidence type="ECO:0000256" key="1">
    <source>
        <dbReference type="ARBA" id="ARBA00001917"/>
    </source>
</evidence>
<accession>A0A7X3MH75</accession>
<dbReference type="EMBL" id="WUQX01000001">
    <property type="protein sequence ID" value="MXP76356.1"/>
    <property type="molecule type" value="Genomic_DNA"/>
</dbReference>
<keyword evidence="3" id="KW-0285">Flavoprotein</keyword>
<evidence type="ECO:0000256" key="5">
    <source>
        <dbReference type="ARBA" id="ARBA00023002"/>
    </source>
</evidence>
<dbReference type="Gene3D" id="3.40.109.10">
    <property type="entry name" value="NADH Oxidase"/>
    <property type="match status" value="1"/>
</dbReference>
<keyword evidence="8" id="KW-1185">Reference proteome</keyword>
<keyword evidence="4" id="KW-0288">FMN</keyword>
<comment type="cofactor">
    <cofactor evidence="1">
        <name>FMN</name>
        <dbReference type="ChEBI" id="CHEBI:58210"/>
    </cofactor>
</comment>
<evidence type="ECO:0000256" key="4">
    <source>
        <dbReference type="ARBA" id="ARBA00022643"/>
    </source>
</evidence>
<dbReference type="PANTHER" id="PTHR43673:SF2">
    <property type="entry name" value="NITROREDUCTASE"/>
    <property type="match status" value="1"/>
</dbReference>
<dbReference type="Pfam" id="PF00881">
    <property type="entry name" value="Nitroreductase"/>
    <property type="match status" value="2"/>
</dbReference>
<dbReference type="GO" id="GO:0016491">
    <property type="term" value="F:oxidoreductase activity"/>
    <property type="evidence" value="ECO:0007669"/>
    <property type="project" value="UniProtKB-KW"/>
</dbReference>
<evidence type="ECO:0000259" key="6">
    <source>
        <dbReference type="Pfam" id="PF00881"/>
    </source>
</evidence>